<comment type="caution">
    <text evidence="4">The sequence shown here is derived from an EMBL/GenBank/DDBJ whole genome shotgun (WGS) entry which is preliminary data.</text>
</comment>
<reference evidence="4" key="1">
    <citation type="submission" date="2023-10" db="EMBL/GenBank/DDBJ databases">
        <title>Genome assemblies of two species of porcelain crab, Petrolisthes cinctipes and Petrolisthes manimaculis (Anomura: Porcellanidae).</title>
        <authorList>
            <person name="Angst P."/>
        </authorList>
    </citation>
    <scope>NUCLEOTIDE SEQUENCE</scope>
    <source>
        <strain evidence="4">PB745_01</strain>
        <tissue evidence="4">Gill</tissue>
    </source>
</reference>
<feature type="transmembrane region" description="Helical" evidence="2">
    <location>
        <begin position="101"/>
        <end position="123"/>
    </location>
</feature>
<feature type="compositionally biased region" description="Pro residues" evidence="1">
    <location>
        <begin position="44"/>
        <end position="65"/>
    </location>
</feature>
<feature type="compositionally biased region" description="Basic residues" evidence="1">
    <location>
        <begin position="339"/>
        <end position="353"/>
    </location>
</feature>
<keyword evidence="2" id="KW-0812">Transmembrane</keyword>
<organism evidence="4 5">
    <name type="scientific">Petrolisthes cinctipes</name>
    <name type="common">Flat porcelain crab</name>
    <dbReference type="NCBI Taxonomy" id="88211"/>
    <lineage>
        <taxon>Eukaryota</taxon>
        <taxon>Metazoa</taxon>
        <taxon>Ecdysozoa</taxon>
        <taxon>Arthropoda</taxon>
        <taxon>Crustacea</taxon>
        <taxon>Multicrustacea</taxon>
        <taxon>Malacostraca</taxon>
        <taxon>Eumalacostraca</taxon>
        <taxon>Eucarida</taxon>
        <taxon>Decapoda</taxon>
        <taxon>Pleocyemata</taxon>
        <taxon>Anomura</taxon>
        <taxon>Galatheoidea</taxon>
        <taxon>Porcellanidae</taxon>
        <taxon>Petrolisthes</taxon>
    </lineage>
</organism>
<evidence type="ECO:0000256" key="1">
    <source>
        <dbReference type="SAM" id="MobiDB-lite"/>
    </source>
</evidence>
<feature type="region of interest" description="Disordered" evidence="1">
    <location>
        <begin position="303"/>
        <end position="322"/>
    </location>
</feature>
<accession>A0AAE1GDT5</accession>
<protein>
    <submittedName>
        <fullName evidence="4">Uncharacterized protein</fullName>
    </submittedName>
</protein>
<feature type="region of interest" description="Disordered" evidence="1">
    <location>
        <begin position="330"/>
        <end position="366"/>
    </location>
</feature>
<proteinExistence type="predicted"/>
<evidence type="ECO:0000313" key="3">
    <source>
        <dbReference type="EMBL" id="KAK3867810.1"/>
    </source>
</evidence>
<dbReference type="Proteomes" id="UP001286313">
    <property type="component" value="Unassembled WGS sequence"/>
</dbReference>
<keyword evidence="5" id="KW-1185">Reference proteome</keyword>
<name>A0AAE1GDT5_PETCI</name>
<evidence type="ECO:0000313" key="5">
    <source>
        <dbReference type="Proteomes" id="UP001286313"/>
    </source>
</evidence>
<evidence type="ECO:0000256" key="2">
    <source>
        <dbReference type="SAM" id="Phobius"/>
    </source>
</evidence>
<feature type="compositionally biased region" description="Polar residues" evidence="1">
    <location>
        <begin position="262"/>
        <end position="271"/>
    </location>
</feature>
<sequence length="366" mass="39434">MILSLLPDTALENYVQVGGMAGSSWVDGGGGGEWDPSDQCECGGPPPPTFMLPPPPRPPPPPEDSPYPYHVPESCEDPPFTCPSFLGAREDHRPQTPRAPLAVVLVSAATLVILVVMAAIIVCRLRGRGRTPKGCTELSGAIIYDDLPSAPSIVPARAASRGPRFKPVPVDGEEMMGMTMGVHLYTPEPRSHPPSEHLYQSISSGSETCSYSTSDATGQDGRALLRPHLARSVRAGGGTLGDTDSEEEPLAALAALGEPSDNDTPSMSPAHSHSRYYCPSAPPRTHSPGSDYESVYYVGGMRRGRPATPQERGLPPLPSRTDRFRIYFSVDRGGQPRPAVHRRPDRRHNLHHSHPPEAEPLYENLT</sequence>
<dbReference type="EMBL" id="JAWQEG010000614">
    <property type="protein sequence ID" value="KAK3887733.1"/>
    <property type="molecule type" value="Genomic_DNA"/>
</dbReference>
<gene>
    <name evidence="4" type="ORF">Pcinc_008170</name>
    <name evidence="3" type="ORF">Pcinc_026763</name>
</gene>
<keyword evidence="2" id="KW-0472">Membrane</keyword>
<dbReference type="EMBL" id="JAWQEG010003128">
    <property type="protein sequence ID" value="KAK3867810.1"/>
    <property type="molecule type" value="Genomic_DNA"/>
</dbReference>
<feature type="region of interest" description="Disordered" evidence="1">
    <location>
        <begin position="256"/>
        <end position="292"/>
    </location>
</feature>
<feature type="region of interest" description="Disordered" evidence="1">
    <location>
        <begin position="26"/>
        <end position="66"/>
    </location>
</feature>
<evidence type="ECO:0000313" key="4">
    <source>
        <dbReference type="EMBL" id="KAK3887733.1"/>
    </source>
</evidence>
<dbReference type="AlphaFoldDB" id="A0AAE1GDT5"/>
<keyword evidence="2" id="KW-1133">Transmembrane helix</keyword>